<evidence type="ECO:0000256" key="4">
    <source>
        <dbReference type="ARBA" id="ARBA00022729"/>
    </source>
</evidence>
<dbReference type="STRING" id="9785.ENSLAFP00000019788"/>
<dbReference type="PRINTS" id="PR00179">
    <property type="entry name" value="LIPOCALIN"/>
</dbReference>
<keyword evidence="5" id="KW-1015">Disulfide bond</keyword>
<dbReference type="eggNOG" id="ENOG502SWRK">
    <property type="taxonomic scope" value="Eukaryota"/>
</dbReference>
<dbReference type="InterPro" id="IPR002345">
    <property type="entry name" value="Lipocalin"/>
</dbReference>
<evidence type="ECO:0000259" key="7">
    <source>
        <dbReference type="Pfam" id="PF00061"/>
    </source>
</evidence>
<name>G3TW30_LOXAF</name>
<dbReference type="Proteomes" id="UP000007646">
    <property type="component" value="Unassembled WGS sequence"/>
</dbReference>
<feature type="chain" id="PRO_5012271657" description="Lipocalin/cytosolic fatty-acid binding domain-containing protein" evidence="6">
    <location>
        <begin position="16"/>
        <end position="167"/>
    </location>
</feature>
<dbReference type="GO" id="GO:0005615">
    <property type="term" value="C:extracellular space"/>
    <property type="evidence" value="ECO:0007669"/>
    <property type="project" value="TreeGrafter"/>
</dbReference>
<dbReference type="HOGENOM" id="CLU_094061_4_0_1"/>
<protein>
    <recommendedName>
        <fullName evidence="7">Lipocalin/cytosolic fatty-acid binding domain-containing protein</fullName>
    </recommendedName>
</protein>
<reference evidence="8" key="3">
    <citation type="submission" date="2025-09" db="UniProtKB">
        <authorList>
            <consortium name="Ensembl"/>
        </authorList>
    </citation>
    <scope>IDENTIFICATION</scope>
    <source>
        <strain evidence="8">Isolate ISIS603380</strain>
    </source>
</reference>
<dbReference type="PANTHER" id="PTHR11430">
    <property type="entry name" value="LIPOCALIN"/>
    <property type="match status" value="1"/>
</dbReference>
<evidence type="ECO:0000313" key="8">
    <source>
        <dbReference type="Ensembl" id="ENSLAFP00000019788.1"/>
    </source>
</evidence>
<keyword evidence="9" id="KW-1185">Reference proteome</keyword>
<evidence type="ECO:0000313" key="9">
    <source>
        <dbReference type="Proteomes" id="UP000007646"/>
    </source>
</evidence>
<evidence type="ECO:0000256" key="3">
    <source>
        <dbReference type="ARBA" id="ARBA00022525"/>
    </source>
</evidence>
<dbReference type="Pfam" id="PF00061">
    <property type="entry name" value="Lipocalin"/>
    <property type="match status" value="1"/>
</dbReference>
<dbReference type="GO" id="GO:0036094">
    <property type="term" value="F:small molecule binding"/>
    <property type="evidence" value="ECO:0007669"/>
    <property type="project" value="InterPro"/>
</dbReference>
<accession>G3TW30</accession>
<keyword evidence="4 6" id="KW-0732">Signal</keyword>
<comment type="similarity">
    <text evidence="2">Belongs to the calycin superfamily. Lipocalin family.</text>
</comment>
<dbReference type="Ensembl" id="ENSLAFT00000026127.1">
    <property type="protein sequence ID" value="ENSLAFP00000019788.1"/>
    <property type="gene ID" value="ENSLAFG00000030623.1"/>
</dbReference>
<organism evidence="8 9">
    <name type="scientific">Loxodonta africana</name>
    <name type="common">African elephant</name>
    <dbReference type="NCBI Taxonomy" id="9785"/>
    <lineage>
        <taxon>Eukaryota</taxon>
        <taxon>Metazoa</taxon>
        <taxon>Chordata</taxon>
        <taxon>Craniata</taxon>
        <taxon>Vertebrata</taxon>
        <taxon>Euteleostomi</taxon>
        <taxon>Mammalia</taxon>
        <taxon>Eutheria</taxon>
        <taxon>Afrotheria</taxon>
        <taxon>Proboscidea</taxon>
        <taxon>Elephantidae</taxon>
        <taxon>Loxodonta</taxon>
    </lineage>
</organism>
<dbReference type="SUPFAM" id="SSF50814">
    <property type="entry name" value="Lipocalins"/>
    <property type="match status" value="1"/>
</dbReference>
<dbReference type="OMA" id="FHTKVNG"/>
<sequence>MKVLLLCLGLSLVCAHNEGDDNVVKSDFDFKKVKHHYESWPQALSSRRGSSCGFPSLFLTFHSCINGKCTEIDFVCDETEEKGVYSVIYDGNNTFKIIEAVYDEYVIFHLTNFNNGATFQLMELYGRKEDINQEVKEKFVEYCKQYGIPEENILDLTKVDRCLQARS</sequence>
<dbReference type="InterPro" id="IPR012674">
    <property type="entry name" value="Calycin"/>
</dbReference>
<evidence type="ECO:0000256" key="5">
    <source>
        <dbReference type="ARBA" id="ARBA00023157"/>
    </source>
</evidence>
<feature type="domain" description="Lipocalin/cytosolic fatty-acid binding" evidence="7">
    <location>
        <begin position="59"/>
        <end position="159"/>
    </location>
</feature>
<reference evidence="8" key="2">
    <citation type="submission" date="2025-08" db="UniProtKB">
        <authorList>
            <consortium name="Ensembl"/>
        </authorList>
    </citation>
    <scope>IDENTIFICATION</scope>
    <source>
        <strain evidence="8">Isolate ISIS603380</strain>
    </source>
</reference>
<dbReference type="GO" id="GO:0005549">
    <property type="term" value="F:odorant binding"/>
    <property type="evidence" value="ECO:0007669"/>
    <property type="project" value="TreeGrafter"/>
</dbReference>
<keyword evidence="3" id="KW-0964">Secreted</keyword>
<dbReference type="PRINTS" id="PR01221">
    <property type="entry name" value="MAJORURINARY"/>
</dbReference>
<feature type="signal peptide" evidence="6">
    <location>
        <begin position="1"/>
        <end position="15"/>
    </location>
</feature>
<dbReference type="InParanoid" id="G3TW30"/>
<evidence type="ECO:0000256" key="2">
    <source>
        <dbReference type="ARBA" id="ARBA00006889"/>
    </source>
</evidence>
<dbReference type="PANTHER" id="PTHR11430:SF76">
    <property type="entry name" value="MAJOR URINARY PROTEIN 1-RELATED"/>
    <property type="match status" value="1"/>
</dbReference>
<reference evidence="8 9" key="1">
    <citation type="submission" date="2009-06" db="EMBL/GenBank/DDBJ databases">
        <title>The Genome Sequence of Loxodonta africana (African elephant).</title>
        <authorList>
            <person name="Di Palma F."/>
            <person name="Heiman D."/>
            <person name="Young S."/>
            <person name="Johnson J."/>
            <person name="Lander E.S."/>
            <person name="Lindblad-Toh K."/>
        </authorList>
    </citation>
    <scope>NUCLEOTIDE SEQUENCE [LARGE SCALE GENOMIC DNA]</scope>
    <source>
        <strain evidence="8 9">Isolate ISIS603380</strain>
    </source>
</reference>
<dbReference type="AlphaFoldDB" id="G3TW30"/>
<dbReference type="GeneTree" id="ENSGT01050000244868"/>
<evidence type="ECO:0000256" key="6">
    <source>
        <dbReference type="SAM" id="SignalP"/>
    </source>
</evidence>
<evidence type="ECO:0000256" key="1">
    <source>
        <dbReference type="ARBA" id="ARBA00004613"/>
    </source>
</evidence>
<proteinExistence type="inferred from homology"/>
<dbReference type="InterPro" id="IPR000566">
    <property type="entry name" value="Lipocln_cytosolic_FA-bd_dom"/>
</dbReference>
<comment type="subcellular location">
    <subcellularLocation>
        <location evidence="1">Secreted</location>
    </subcellularLocation>
</comment>
<dbReference type="InterPro" id="IPR002971">
    <property type="entry name" value="Maj_urinary"/>
</dbReference>
<dbReference type="Gene3D" id="2.40.128.20">
    <property type="match status" value="1"/>
</dbReference>